<organism evidence="6 7">
    <name type="scientific">Polaribacter haliotis</name>
    <dbReference type="NCBI Taxonomy" id="1888915"/>
    <lineage>
        <taxon>Bacteria</taxon>
        <taxon>Pseudomonadati</taxon>
        <taxon>Bacteroidota</taxon>
        <taxon>Flavobacteriia</taxon>
        <taxon>Flavobacteriales</taxon>
        <taxon>Flavobacteriaceae</taxon>
    </lineage>
</organism>
<dbReference type="InterPro" id="IPR013740">
    <property type="entry name" value="Redoxin"/>
</dbReference>
<dbReference type="GO" id="GO:0017004">
    <property type="term" value="P:cytochrome complex assembly"/>
    <property type="evidence" value="ECO:0007669"/>
    <property type="project" value="UniProtKB-KW"/>
</dbReference>
<evidence type="ECO:0000313" key="7">
    <source>
        <dbReference type="Proteomes" id="UP000516764"/>
    </source>
</evidence>
<keyword evidence="4" id="KW-0676">Redox-active center</keyword>
<dbReference type="PANTHER" id="PTHR42852">
    <property type="entry name" value="THIOL:DISULFIDE INTERCHANGE PROTEIN DSBE"/>
    <property type="match status" value="1"/>
</dbReference>
<dbReference type="EMBL" id="CP061813">
    <property type="protein sequence ID" value="QOD60895.1"/>
    <property type="molecule type" value="Genomic_DNA"/>
</dbReference>
<evidence type="ECO:0000256" key="1">
    <source>
        <dbReference type="ARBA" id="ARBA00004196"/>
    </source>
</evidence>
<comment type="subcellular location">
    <subcellularLocation>
        <location evidence="1">Cell envelope</location>
    </subcellularLocation>
</comment>
<dbReference type="Pfam" id="PF08534">
    <property type="entry name" value="Redoxin"/>
    <property type="match status" value="1"/>
</dbReference>
<gene>
    <name evidence="6" type="ORF">H9I45_00150</name>
</gene>
<reference evidence="6 7" key="1">
    <citation type="journal article" date="2016" name="Int. J. Syst. Evol. Microbiol.">
        <title>Polaribacter haliotis sp. nov., isolated from the gut of abalone Haliotis discus hannai.</title>
        <authorList>
            <person name="Kim Y.O."/>
            <person name="Park I.S."/>
            <person name="Park S."/>
            <person name="Nam B.H."/>
            <person name="Park J.M."/>
            <person name="Kim D.G."/>
            <person name="Yoon J.H."/>
        </authorList>
    </citation>
    <scope>NUCLEOTIDE SEQUENCE [LARGE SCALE GENOMIC DNA]</scope>
    <source>
        <strain evidence="6 7">KCTC 52418</strain>
    </source>
</reference>
<dbReference type="PANTHER" id="PTHR42852:SF6">
    <property type="entry name" value="THIOL:DISULFIDE INTERCHANGE PROTEIN DSBE"/>
    <property type="match status" value="1"/>
</dbReference>
<evidence type="ECO:0000256" key="3">
    <source>
        <dbReference type="ARBA" id="ARBA00023157"/>
    </source>
</evidence>
<dbReference type="KEGG" id="phal:H9I45_00150"/>
<evidence type="ECO:0000313" key="6">
    <source>
        <dbReference type="EMBL" id="QOD60895.1"/>
    </source>
</evidence>
<dbReference type="GO" id="GO:0030313">
    <property type="term" value="C:cell envelope"/>
    <property type="evidence" value="ECO:0007669"/>
    <property type="project" value="UniProtKB-SubCell"/>
</dbReference>
<proteinExistence type="predicted"/>
<dbReference type="RefSeq" id="WP_088355491.1">
    <property type="nucleotide sequence ID" value="NZ_NIDK01000020.1"/>
</dbReference>
<keyword evidence="7" id="KW-1185">Reference proteome</keyword>
<name>A0A7L8AFV6_9FLAO</name>
<keyword evidence="2" id="KW-0201">Cytochrome c-type biogenesis</keyword>
<dbReference type="GO" id="GO:0016491">
    <property type="term" value="F:oxidoreductase activity"/>
    <property type="evidence" value="ECO:0007669"/>
    <property type="project" value="InterPro"/>
</dbReference>
<dbReference type="CDD" id="cd02966">
    <property type="entry name" value="TlpA_like_family"/>
    <property type="match status" value="1"/>
</dbReference>
<evidence type="ECO:0000259" key="5">
    <source>
        <dbReference type="PROSITE" id="PS51352"/>
    </source>
</evidence>
<dbReference type="InterPro" id="IPR013766">
    <property type="entry name" value="Thioredoxin_domain"/>
</dbReference>
<dbReference type="InterPro" id="IPR036249">
    <property type="entry name" value="Thioredoxin-like_sf"/>
</dbReference>
<dbReference type="InterPro" id="IPR050553">
    <property type="entry name" value="Thioredoxin_ResA/DsbE_sf"/>
</dbReference>
<dbReference type="AlphaFoldDB" id="A0A7L8AFV6"/>
<dbReference type="PROSITE" id="PS51352">
    <property type="entry name" value="THIOREDOXIN_2"/>
    <property type="match status" value="1"/>
</dbReference>
<dbReference type="PROSITE" id="PS51257">
    <property type="entry name" value="PROKAR_LIPOPROTEIN"/>
    <property type="match status" value="1"/>
</dbReference>
<feature type="domain" description="Thioredoxin" evidence="5">
    <location>
        <begin position="190"/>
        <end position="340"/>
    </location>
</feature>
<evidence type="ECO:0000256" key="4">
    <source>
        <dbReference type="ARBA" id="ARBA00023284"/>
    </source>
</evidence>
<evidence type="ECO:0000256" key="2">
    <source>
        <dbReference type="ARBA" id="ARBA00022748"/>
    </source>
</evidence>
<dbReference type="Proteomes" id="UP000516764">
    <property type="component" value="Chromosome"/>
</dbReference>
<sequence length="340" mass="38210">MKHFSILLLTILMATSCTKEKDFVTLSGKLENNKDSLITIAGQKGPIKTIKINEDGTFKDTLKVDKADIFTLQTSQYKRAPIYLKNGYDLQLEGDANNFMNSFQFSGNGADNSNFLVAQIGESQKIGNPALILKLSEENFKEKVNSIESSFDSILSSYKDLDTALVSKANKQTDLMVTYFKTEFDKLGAVRKGNPSPKFENYVDIKGGTKSLDSFKGKYVYIDVWATWCGPCLQQIPFLKELEKEYTGKNIEFVSISTDEPRRSGGTWEAAEKKWRTMVKDRNLKGVQLWSGEDYSFQQSYQITGIPRFILVDPNGNIVDANAPRPSQPSLKELFTELGI</sequence>
<dbReference type="SUPFAM" id="SSF52833">
    <property type="entry name" value="Thioredoxin-like"/>
    <property type="match status" value="1"/>
</dbReference>
<keyword evidence="3" id="KW-1015">Disulfide bond</keyword>
<accession>A0A7L8AFV6</accession>
<dbReference type="OrthoDB" id="743079at2"/>
<protein>
    <submittedName>
        <fullName evidence="6">Redoxin family protein</fullName>
    </submittedName>
</protein>
<dbReference type="Gene3D" id="3.40.30.10">
    <property type="entry name" value="Glutaredoxin"/>
    <property type="match status" value="1"/>
</dbReference>